<proteinExistence type="predicted"/>
<gene>
    <name evidence="3" type="ORF">ACFOGJ_02800</name>
</gene>
<name>A0ABV7KUX1_9PROT</name>
<keyword evidence="4" id="KW-1185">Reference proteome</keyword>
<feature type="transmembrane region" description="Helical" evidence="2">
    <location>
        <begin position="17"/>
        <end position="36"/>
    </location>
</feature>
<dbReference type="Proteomes" id="UP001595528">
    <property type="component" value="Unassembled WGS sequence"/>
</dbReference>
<keyword evidence="2" id="KW-1133">Transmembrane helix</keyword>
<comment type="caution">
    <text evidence="3">The sequence shown here is derived from an EMBL/GenBank/DDBJ whole genome shotgun (WGS) entry which is preliminary data.</text>
</comment>
<feature type="region of interest" description="Disordered" evidence="1">
    <location>
        <begin position="83"/>
        <end position="105"/>
    </location>
</feature>
<reference evidence="4" key="1">
    <citation type="journal article" date="2019" name="Int. J. Syst. Evol. Microbiol.">
        <title>The Global Catalogue of Microorganisms (GCM) 10K type strain sequencing project: providing services to taxonomists for standard genome sequencing and annotation.</title>
        <authorList>
            <consortium name="The Broad Institute Genomics Platform"/>
            <consortium name="The Broad Institute Genome Sequencing Center for Infectious Disease"/>
            <person name="Wu L."/>
            <person name="Ma J."/>
        </authorList>
    </citation>
    <scope>NUCLEOTIDE SEQUENCE [LARGE SCALE GENOMIC DNA]</scope>
    <source>
        <strain evidence="4">KCTC 42964</strain>
    </source>
</reference>
<keyword evidence="2" id="KW-0472">Membrane</keyword>
<evidence type="ECO:0000313" key="3">
    <source>
        <dbReference type="EMBL" id="MFC3226138.1"/>
    </source>
</evidence>
<dbReference type="EMBL" id="JBHRTR010000007">
    <property type="protein sequence ID" value="MFC3226138.1"/>
    <property type="molecule type" value="Genomic_DNA"/>
</dbReference>
<accession>A0ABV7KUX1</accession>
<evidence type="ECO:0000256" key="1">
    <source>
        <dbReference type="SAM" id="MobiDB-lite"/>
    </source>
</evidence>
<sequence>MRRVAPTPLARPATLRWLWGIFLSALVLVVLANFVIHKPGHFGIDGSFAFFAWFGFLACIAVIVVAKVLGVFLRREEGYYRHGLDLGNDQPPDNAQAGRPVDKAP</sequence>
<evidence type="ECO:0000313" key="4">
    <source>
        <dbReference type="Proteomes" id="UP001595528"/>
    </source>
</evidence>
<keyword evidence="2" id="KW-0812">Transmembrane</keyword>
<feature type="transmembrane region" description="Helical" evidence="2">
    <location>
        <begin position="48"/>
        <end position="73"/>
    </location>
</feature>
<organism evidence="3 4">
    <name type="scientific">Marinibaculum pumilum</name>
    <dbReference type="NCBI Taxonomy" id="1766165"/>
    <lineage>
        <taxon>Bacteria</taxon>
        <taxon>Pseudomonadati</taxon>
        <taxon>Pseudomonadota</taxon>
        <taxon>Alphaproteobacteria</taxon>
        <taxon>Rhodospirillales</taxon>
        <taxon>Rhodospirillaceae</taxon>
        <taxon>Marinibaculum</taxon>
    </lineage>
</organism>
<protein>
    <submittedName>
        <fullName evidence="3">Uncharacterized protein</fullName>
    </submittedName>
</protein>
<evidence type="ECO:0000256" key="2">
    <source>
        <dbReference type="SAM" id="Phobius"/>
    </source>
</evidence>
<dbReference type="RefSeq" id="WP_379897939.1">
    <property type="nucleotide sequence ID" value="NZ_JBHRTR010000007.1"/>
</dbReference>